<dbReference type="Proteomes" id="UP000006727">
    <property type="component" value="Chromosome 1"/>
</dbReference>
<evidence type="ECO:0000313" key="4">
    <source>
        <dbReference type="Proteomes" id="UP000006727"/>
    </source>
</evidence>
<keyword evidence="4" id="KW-1185">Reference proteome</keyword>
<dbReference type="EMBL" id="ABEU02000001">
    <property type="protein sequence ID" value="PNR62837.1"/>
    <property type="molecule type" value="Genomic_DNA"/>
</dbReference>
<accession>A0A2K1L9Y6</accession>
<feature type="region of interest" description="Disordered" evidence="1">
    <location>
        <begin position="1"/>
        <end position="91"/>
    </location>
</feature>
<evidence type="ECO:0000313" key="2">
    <source>
        <dbReference type="EMBL" id="PNR62837.1"/>
    </source>
</evidence>
<dbReference type="EnsemblPlants" id="Pp3c1_27779V3.1">
    <property type="protein sequence ID" value="PAC:32970450.CDS.1"/>
    <property type="gene ID" value="Pp3c1_27779"/>
</dbReference>
<dbReference type="InParanoid" id="A0A2K1L9Y6"/>
<reference evidence="2 4" key="1">
    <citation type="journal article" date="2008" name="Science">
        <title>The Physcomitrella genome reveals evolutionary insights into the conquest of land by plants.</title>
        <authorList>
            <person name="Rensing S."/>
            <person name="Lang D."/>
            <person name="Zimmer A."/>
            <person name="Terry A."/>
            <person name="Salamov A."/>
            <person name="Shapiro H."/>
            <person name="Nishiyama T."/>
            <person name="Perroud P.-F."/>
            <person name="Lindquist E."/>
            <person name="Kamisugi Y."/>
            <person name="Tanahashi T."/>
            <person name="Sakakibara K."/>
            <person name="Fujita T."/>
            <person name="Oishi K."/>
            <person name="Shin-I T."/>
            <person name="Kuroki Y."/>
            <person name="Toyoda A."/>
            <person name="Suzuki Y."/>
            <person name="Hashimoto A."/>
            <person name="Yamaguchi K."/>
            <person name="Sugano A."/>
            <person name="Kohara Y."/>
            <person name="Fujiyama A."/>
            <person name="Anterola A."/>
            <person name="Aoki S."/>
            <person name="Ashton N."/>
            <person name="Barbazuk W.B."/>
            <person name="Barker E."/>
            <person name="Bennetzen J."/>
            <person name="Bezanilla M."/>
            <person name="Blankenship R."/>
            <person name="Cho S.H."/>
            <person name="Dutcher S."/>
            <person name="Estelle M."/>
            <person name="Fawcett J.A."/>
            <person name="Gundlach H."/>
            <person name="Hanada K."/>
            <person name="Heyl A."/>
            <person name="Hicks K.A."/>
            <person name="Hugh J."/>
            <person name="Lohr M."/>
            <person name="Mayer K."/>
            <person name="Melkozernov A."/>
            <person name="Murata T."/>
            <person name="Nelson D."/>
            <person name="Pils B."/>
            <person name="Prigge M."/>
            <person name="Reiss B."/>
            <person name="Renner T."/>
            <person name="Rombauts S."/>
            <person name="Rushton P."/>
            <person name="Sanderfoot A."/>
            <person name="Schween G."/>
            <person name="Shiu S.-H."/>
            <person name="Stueber K."/>
            <person name="Theodoulou F.L."/>
            <person name="Tu H."/>
            <person name="Van de Peer Y."/>
            <person name="Verrier P.J."/>
            <person name="Waters E."/>
            <person name="Wood A."/>
            <person name="Yang L."/>
            <person name="Cove D."/>
            <person name="Cuming A."/>
            <person name="Hasebe M."/>
            <person name="Lucas S."/>
            <person name="Mishler D.B."/>
            <person name="Reski R."/>
            <person name="Grigoriev I."/>
            <person name="Quatrano R.S."/>
            <person name="Boore J.L."/>
        </authorList>
    </citation>
    <scope>NUCLEOTIDE SEQUENCE [LARGE SCALE GENOMIC DNA]</scope>
    <source>
        <strain evidence="3 4">cv. Gransden 2004</strain>
    </source>
</reference>
<reference evidence="3" key="3">
    <citation type="submission" date="2020-12" db="UniProtKB">
        <authorList>
            <consortium name="EnsemblPlants"/>
        </authorList>
    </citation>
    <scope>IDENTIFICATION</scope>
</reference>
<protein>
    <submittedName>
        <fullName evidence="2 3">Uncharacterized protein</fullName>
    </submittedName>
</protein>
<feature type="compositionally biased region" description="Basic and acidic residues" evidence="1">
    <location>
        <begin position="10"/>
        <end position="39"/>
    </location>
</feature>
<dbReference type="AlphaFoldDB" id="A0A2K1L9Y6"/>
<evidence type="ECO:0000313" key="3">
    <source>
        <dbReference type="EnsemblPlants" id="PAC:32970450.CDS.1"/>
    </source>
</evidence>
<feature type="compositionally biased region" description="Low complexity" evidence="1">
    <location>
        <begin position="50"/>
        <end position="66"/>
    </location>
</feature>
<organism evidence="2">
    <name type="scientific">Physcomitrium patens</name>
    <name type="common">Spreading-leaved earth moss</name>
    <name type="synonym">Physcomitrella patens</name>
    <dbReference type="NCBI Taxonomy" id="3218"/>
    <lineage>
        <taxon>Eukaryota</taxon>
        <taxon>Viridiplantae</taxon>
        <taxon>Streptophyta</taxon>
        <taxon>Embryophyta</taxon>
        <taxon>Bryophyta</taxon>
        <taxon>Bryophytina</taxon>
        <taxon>Bryopsida</taxon>
        <taxon>Funariidae</taxon>
        <taxon>Funariales</taxon>
        <taxon>Funariaceae</taxon>
        <taxon>Physcomitrium</taxon>
    </lineage>
</organism>
<gene>
    <name evidence="2" type="ORF">PHYPA_001261</name>
</gene>
<sequence>MEVEGGAIPHVRERDRKEKEKETTTTTTTERERGGERERERHKHPDKQTNKQTNKQSKKQTQTGSRQTDRQNRTAICHMNEEAPSLAPHPLPKSLPIFALLTPRDAIPALSARHVLPSTLPM</sequence>
<name>A0A2K1L9Y6_PHYPA</name>
<proteinExistence type="predicted"/>
<reference evidence="2 4" key="2">
    <citation type="journal article" date="2018" name="Plant J.">
        <title>The Physcomitrella patens chromosome-scale assembly reveals moss genome structure and evolution.</title>
        <authorList>
            <person name="Lang D."/>
            <person name="Ullrich K.K."/>
            <person name="Murat F."/>
            <person name="Fuchs J."/>
            <person name="Jenkins J."/>
            <person name="Haas F.B."/>
            <person name="Piednoel M."/>
            <person name="Gundlach H."/>
            <person name="Van Bel M."/>
            <person name="Meyberg R."/>
            <person name="Vives C."/>
            <person name="Morata J."/>
            <person name="Symeonidi A."/>
            <person name="Hiss M."/>
            <person name="Muchero W."/>
            <person name="Kamisugi Y."/>
            <person name="Saleh O."/>
            <person name="Blanc G."/>
            <person name="Decker E.L."/>
            <person name="van Gessel N."/>
            <person name="Grimwood J."/>
            <person name="Hayes R.D."/>
            <person name="Graham S.W."/>
            <person name="Gunter L.E."/>
            <person name="McDaniel S.F."/>
            <person name="Hoernstein S.N.W."/>
            <person name="Larsson A."/>
            <person name="Li F.W."/>
            <person name="Perroud P.F."/>
            <person name="Phillips J."/>
            <person name="Ranjan P."/>
            <person name="Rokshar D.S."/>
            <person name="Rothfels C.J."/>
            <person name="Schneider L."/>
            <person name="Shu S."/>
            <person name="Stevenson D.W."/>
            <person name="Thummler F."/>
            <person name="Tillich M."/>
            <person name="Villarreal Aguilar J.C."/>
            <person name="Widiez T."/>
            <person name="Wong G.K."/>
            <person name="Wymore A."/>
            <person name="Zhang Y."/>
            <person name="Zimmer A.D."/>
            <person name="Quatrano R.S."/>
            <person name="Mayer K.F.X."/>
            <person name="Goodstein D."/>
            <person name="Casacuberta J.M."/>
            <person name="Vandepoele K."/>
            <person name="Reski R."/>
            <person name="Cuming A.C."/>
            <person name="Tuskan G.A."/>
            <person name="Maumus F."/>
            <person name="Salse J."/>
            <person name="Schmutz J."/>
            <person name="Rensing S.A."/>
        </authorList>
    </citation>
    <scope>NUCLEOTIDE SEQUENCE [LARGE SCALE GENOMIC DNA]</scope>
    <source>
        <strain evidence="3 4">cv. Gransden 2004</strain>
    </source>
</reference>
<dbReference type="Gramene" id="Pp3c1_27779V3.1">
    <property type="protein sequence ID" value="PAC:32970450.CDS.1"/>
    <property type="gene ID" value="Pp3c1_27779"/>
</dbReference>
<evidence type="ECO:0000256" key="1">
    <source>
        <dbReference type="SAM" id="MobiDB-lite"/>
    </source>
</evidence>